<dbReference type="NCBIfam" id="TIGR00225">
    <property type="entry name" value="prc"/>
    <property type="match status" value="1"/>
</dbReference>
<evidence type="ECO:0000313" key="7">
    <source>
        <dbReference type="EMBL" id="RCH44469.1"/>
    </source>
</evidence>
<dbReference type="PROSITE" id="PS50106">
    <property type="entry name" value="PDZ"/>
    <property type="match status" value="1"/>
</dbReference>
<keyword evidence="3 5" id="KW-0378">Hydrolase</keyword>
<accession>A0A367G3K9</accession>
<dbReference type="GO" id="GO:0006508">
    <property type="term" value="P:proteolysis"/>
    <property type="evidence" value="ECO:0007669"/>
    <property type="project" value="UniProtKB-KW"/>
</dbReference>
<dbReference type="SUPFAM" id="SSF52096">
    <property type="entry name" value="ClpP/crotonase"/>
    <property type="match status" value="1"/>
</dbReference>
<dbReference type="Pfam" id="PF22694">
    <property type="entry name" value="CtpB_N-like"/>
    <property type="match status" value="1"/>
</dbReference>
<comment type="similarity">
    <text evidence="1 5">Belongs to the peptidase S41A family.</text>
</comment>
<dbReference type="InterPro" id="IPR005151">
    <property type="entry name" value="Tail-specific_protease"/>
</dbReference>
<dbReference type="PANTHER" id="PTHR32060:SF30">
    <property type="entry name" value="CARBOXY-TERMINAL PROCESSING PROTEASE CTPA"/>
    <property type="match status" value="1"/>
</dbReference>
<evidence type="ECO:0000256" key="1">
    <source>
        <dbReference type="ARBA" id="ARBA00009179"/>
    </source>
</evidence>
<dbReference type="InterPro" id="IPR004447">
    <property type="entry name" value="Peptidase_S41A"/>
</dbReference>
<evidence type="ECO:0000256" key="2">
    <source>
        <dbReference type="ARBA" id="ARBA00022670"/>
    </source>
</evidence>
<dbReference type="InterPro" id="IPR041489">
    <property type="entry name" value="PDZ_6"/>
</dbReference>
<organism evidence="7 8">
    <name type="scientific">Blautia obeum</name>
    <dbReference type="NCBI Taxonomy" id="40520"/>
    <lineage>
        <taxon>Bacteria</taxon>
        <taxon>Bacillati</taxon>
        <taxon>Bacillota</taxon>
        <taxon>Clostridia</taxon>
        <taxon>Lachnospirales</taxon>
        <taxon>Lachnospiraceae</taxon>
        <taxon>Blautia</taxon>
    </lineage>
</organism>
<dbReference type="AlphaFoldDB" id="A0A367G3K9"/>
<sequence>MKNKEFKKGIAIGVAATLVVTGAVFTSYQKVLFPKGNALSDVKTVQKLNYLEELIDEEYLDEKDESSLREGLYAGLLAGLKDPYSTYYTAEQYKELNTSNEGSYVGIGAVLQKDDTGGAKIIQLYEGGPGEQAGLKKGDVIKAVDGADVTDKETSDIAAMVRDSEKDSVMLTIQRENEEKTRDVKVEIRDVEIQTVSHEMLSGDTGYIRISEFSEVTSDQYKKAFADLKEQGMKKLVVDLRDNPGGLLTAVCGVLRQILPEGRIVYTEDKNGKREEETCDGKNELDMPLAVLVNGNSASASEIFAGAVKDYGIGTIVGTTTYGKGVVQTIQPLTDGSAVKITIAKYFTPKGNDINKKGITPDVEAELSGDITDWTELTHKEDAQLQTALKEIGQS</sequence>
<evidence type="ECO:0000313" key="8">
    <source>
        <dbReference type="Proteomes" id="UP000253208"/>
    </source>
</evidence>
<dbReference type="GO" id="GO:0004175">
    <property type="term" value="F:endopeptidase activity"/>
    <property type="evidence" value="ECO:0007669"/>
    <property type="project" value="TreeGrafter"/>
</dbReference>
<comment type="caution">
    <text evidence="7">The sequence shown here is derived from an EMBL/GenBank/DDBJ whole genome shotgun (WGS) entry which is preliminary data.</text>
</comment>
<dbReference type="InterPro" id="IPR036034">
    <property type="entry name" value="PDZ_sf"/>
</dbReference>
<dbReference type="Pfam" id="PF17820">
    <property type="entry name" value="PDZ_6"/>
    <property type="match status" value="1"/>
</dbReference>
<evidence type="ECO:0000256" key="3">
    <source>
        <dbReference type="ARBA" id="ARBA00022801"/>
    </source>
</evidence>
<name>A0A367G3K9_9FIRM</name>
<dbReference type="InterPro" id="IPR055210">
    <property type="entry name" value="CtpA/B_N"/>
</dbReference>
<dbReference type="InterPro" id="IPR029045">
    <property type="entry name" value="ClpP/crotonase-like_dom_sf"/>
</dbReference>
<evidence type="ECO:0000256" key="5">
    <source>
        <dbReference type="RuleBase" id="RU004404"/>
    </source>
</evidence>
<protein>
    <submittedName>
        <fullName evidence="7">Carboxy-processing protease</fullName>
    </submittedName>
</protein>
<dbReference type="Gene3D" id="2.30.42.10">
    <property type="match status" value="1"/>
</dbReference>
<dbReference type="CDD" id="cd06782">
    <property type="entry name" value="cpPDZ_CPP-like"/>
    <property type="match status" value="1"/>
</dbReference>
<keyword evidence="4 5" id="KW-0720">Serine protease</keyword>
<dbReference type="SUPFAM" id="SSF50156">
    <property type="entry name" value="PDZ domain-like"/>
    <property type="match status" value="1"/>
</dbReference>
<dbReference type="GO" id="GO:0008236">
    <property type="term" value="F:serine-type peptidase activity"/>
    <property type="evidence" value="ECO:0007669"/>
    <property type="project" value="UniProtKB-KW"/>
</dbReference>
<keyword evidence="2 5" id="KW-0645">Protease</keyword>
<dbReference type="GO" id="GO:0030288">
    <property type="term" value="C:outer membrane-bounded periplasmic space"/>
    <property type="evidence" value="ECO:0007669"/>
    <property type="project" value="TreeGrafter"/>
</dbReference>
<dbReference type="SMART" id="SM00245">
    <property type="entry name" value="TSPc"/>
    <property type="match status" value="1"/>
</dbReference>
<dbReference type="Proteomes" id="UP000253208">
    <property type="component" value="Unassembled WGS sequence"/>
</dbReference>
<evidence type="ECO:0000256" key="4">
    <source>
        <dbReference type="ARBA" id="ARBA00022825"/>
    </source>
</evidence>
<dbReference type="EMBL" id="PSQG01000008">
    <property type="protein sequence ID" value="RCH44469.1"/>
    <property type="molecule type" value="Genomic_DNA"/>
</dbReference>
<dbReference type="PANTHER" id="PTHR32060">
    <property type="entry name" value="TAIL-SPECIFIC PROTEASE"/>
    <property type="match status" value="1"/>
</dbReference>
<reference evidence="7 8" key="1">
    <citation type="submission" date="2018-02" db="EMBL/GenBank/DDBJ databases">
        <title>Complete genome sequencing of Faecalibacterium prausnitzii strains isolated from the human gut.</title>
        <authorList>
            <person name="Fitzgerald B.C."/>
            <person name="Shkoporov A.N."/>
            <person name="Ross P.R."/>
            <person name="Hill C."/>
        </authorList>
    </citation>
    <scope>NUCLEOTIDE SEQUENCE [LARGE SCALE GENOMIC DNA]</scope>
    <source>
        <strain evidence="7 8">APC942/31-1</strain>
    </source>
</reference>
<dbReference type="SMART" id="SM00228">
    <property type="entry name" value="PDZ"/>
    <property type="match status" value="1"/>
</dbReference>
<dbReference type="CDD" id="cd07560">
    <property type="entry name" value="Peptidase_S41_CPP"/>
    <property type="match status" value="1"/>
</dbReference>
<dbReference type="RefSeq" id="WP_114002026.1">
    <property type="nucleotide sequence ID" value="NZ_PSQG01000008.1"/>
</dbReference>
<dbReference type="Pfam" id="PF03572">
    <property type="entry name" value="Peptidase_S41"/>
    <property type="match status" value="1"/>
</dbReference>
<proteinExistence type="inferred from homology"/>
<dbReference type="InterPro" id="IPR001478">
    <property type="entry name" value="PDZ"/>
</dbReference>
<dbReference type="GO" id="GO:0007165">
    <property type="term" value="P:signal transduction"/>
    <property type="evidence" value="ECO:0007669"/>
    <property type="project" value="TreeGrafter"/>
</dbReference>
<gene>
    <name evidence="7" type="ORF">C4886_07470</name>
</gene>
<dbReference type="Gene3D" id="3.90.226.10">
    <property type="entry name" value="2-enoyl-CoA Hydratase, Chain A, domain 1"/>
    <property type="match status" value="1"/>
</dbReference>
<dbReference type="Gene3D" id="3.30.750.44">
    <property type="match status" value="1"/>
</dbReference>
<evidence type="ECO:0000259" key="6">
    <source>
        <dbReference type="PROSITE" id="PS50106"/>
    </source>
</evidence>
<feature type="domain" description="PDZ" evidence="6">
    <location>
        <begin position="93"/>
        <end position="176"/>
    </location>
</feature>